<gene>
    <name evidence="1" type="ORF">T440DRAFT_502031</name>
</gene>
<proteinExistence type="predicted"/>
<reference evidence="1" key="1">
    <citation type="submission" date="2020-01" db="EMBL/GenBank/DDBJ databases">
        <authorList>
            <consortium name="DOE Joint Genome Institute"/>
            <person name="Haridas S."/>
            <person name="Albert R."/>
            <person name="Binder M."/>
            <person name="Bloem J."/>
            <person name="Labutti K."/>
            <person name="Salamov A."/>
            <person name="Andreopoulos B."/>
            <person name="Baker S.E."/>
            <person name="Barry K."/>
            <person name="Bills G."/>
            <person name="Bluhm B.H."/>
            <person name="Cannon C."/>
            <person name="Castanera R."/>
            <person name="Culley D.E."/>
            <person name="Daum C."/>
            <person name="Ezra D."/>
            <person name="Gonzalez J.B."/>
            <person name="Henrissat B."/>
            <person name="Kuo A."/>
            <person name="Liang C."/>
            <person name="Lipzen A."/>
            <person name="Lutzoni F."/>
            <person name="Magnuson J."/>
            <person name="Mondo S."/>
            <person name="Nolan M."/>
            <person name="Ohm R."/>
            <person name="Pangilinan J."/>
            <person name="Park H.-J."/>
            <person name="Ramirez L."/>
            <person name="Alfaro M."/>
            <person name="Sun H."/>
            <person name="Tritt A."/>
            <person name="Yoshinaga Y."/>
            <person name="Zwiers L.-H."/>
            <person name="Turgeon B.G."/>
            <person name="Goodwin S.B."/>
            <person name="Spatafora J.W."/>
            <person name="Crous P.W."/>
            <person name="Grigoriev I.V."/>
        </authorList>
    </citation>
    <scope>NUCLEOTIDE SEQUENCE</scope>
    <source>
        <strain evidence="1">IPT5</strain>
    </source>
</reference>
<organism evidence="1 2">
    <name type="scientific">Plenodomus tracheiphilus IPT5</name>
    <dbReference type="NCBI Taxonomy" id="1408161"/>
    <lineage>
        <taxon>Eukaryota</taxon>
        <taxon>Fungi</taxon>
        <taxon>Dikarya</taxon>
        <taxon>Ascomycota</taxon>
        <taxon>Pezizomycotina</taxon>
        <taxon>Dothideomycetes</taxon>
        <taxon>Pleosporomycetidae</taxon>
        <taxon>Pleosporales</taxon>
        <taxon>Pleosporineae</taxon>
        <taxon>Leptosphaeriaceae</taxon>
        <taxon>Plenodomus</taxon>
    </lineage>
</organism>
<evidence type="ECO:0000313" key="1">
    <source>
        <dbReference type="EMBL" id="KAF2845996.1"/>
    </source>
</evidence>
<sequence>MGAWGLFQPDQDFDMVSDLDHKAGLTKIQEDTKALAKAQAHSETDMDNIYCIIYGNCSSDRVLADAIAKKENKMLLITIGLKARMLEHWCPDPCYIYVLLGACAISLGCQIPTEYFTMLRRVYTEGGLMPDAIRQTKKALFGPNGYTNGKPYDCDPGGLFNTVAGSSRTSLITKQLRHKRHNAMVCGGCGSKPSAGDKDHLLCSRC</sequence>
<dbReference type="AlphaFoldDB" id="A0A6A7ARQ4"/>
<name>A0A6A7ARQ4_9PLEO</name>
<dbReference type="EMBL" id="MU006339">
    <property type="protein sequence ID" value="KAF2845996.1"/>
    <property type="molecule type" value="Genomic_DNA"/>
</dbReference>
<accession>A0A6A7ARQ4</accession>
<evidence type="ECO:0000313" key="2">
    <source>
        <dbReference type="Proteomes" id="UP000799423"/>
    </source>
</evidence>
<keyword evidence="2" id="KW-1185">Reference proteome</keyword>
<dbReference type="OrthoDB" id="341421at2759"/>
<protein>
    <submittedName>
        <fullName evidence="1">Uncharacterized protein</fullName>
    </submittedName>
</protein>
<dbReference type="Proteomes" id="UP000799423">
    <property type="component" value="Unassembled WGS sequence"/>
</dbReference>